<dbReference type="InterPro" id="IPR036322">
    <property type="entry name" value="WD40_repeat_dom_sf"/>
</dbReference>
<accession>A0A6P6G8F7</accession>
<feature type="repeat" description="WD" evidence="3">
    <location>
        <begin position="344"/>
        <end position="379"/>
    </location>
</feature>
<keyword evidence="5" id="KW-1185">Reference proteome</keyword>
<dbReference type="InterPro" id="IPR006595">
    <property type="entry name" value="CTLH_C"/>
</dbReference>
<dbReference type="Proteomes" id="UP001652623">
    <property type="component" value="Chromosome 5"/>
</dbReference>
<dbReference type="PROSITE" id="PS50896">
    <property type="entry name" value="LISH"/>
    <property type="match status" value="1"/>
</dbReference>
<dbReference type="GO" id="GO:0006355">
    <property type="term" value="P:regulation of DNA-templated transcription"/>
    <property type="evidence" value="ECO:0007669"/>
    <property type="project" value="InterPro"/>
</dbReference>
<sequence length="919" mass="103440">MSTSQKDLYFLLLKFFDEEGLEGTAHMLECETQCYFDMRYFEEMMLSGNWYEAEKYFSSFTKTDDNSHSNDVILLVVNCGKFLKALDRKDHATAEEILKKDLKEFKDMNEDLFNEMALLLTSDDTRKHPFLSDYIFKSARKNVVLEMKRMIEANAFFDGKLNFHNIETERLRCLTNQIDPDQTHILLPTVHNYLPMTLAQTLNFSSSPISMNFHPTKHTLLLVGTSIGDITLWDVSSGKRLLAKNYMKSKVSVDKELCASVKRILWSPDGTFFGVAYSKHVLQVYSYSESNDIYLQWEWIYAHMGGINDLAFSSYENQLLLITCGDDKKIKVWDVDTGNKQFTFRGHNAPVSSVCPTSSNQHFFSVSVDGKIKAWEYKTFVAQSNFEAPGIGHTKMAYSADNKRLFLCGTDEGRKTFLVEWSQCKDSVRRTYHGLQASSSSAVQFDIANNQFLAAGHDHKIKFWDMDNVEPLITIDAEGGLPETPSICFNRKGTLLAVVANENRIKILATNYGIGLLQTTNKHSADASREISETVRKYTDTKDAEDVAVLVSPGVNVKEKVGKFLEIKNTQCQSLRLHNPVEPDEISRLIYTNKGDAVLALASNVHLLWRWLGDEATTKVQPSFTQPQDALPMINDVDGINHEVAVPCFALSKNDSYLVSASGGMISLFNTLTFQNLVTFMPPPPAATCIAFQPQDNNIVAIGKHDSTIIIFNCQRQKVLAKLEGHTKRVTGLAFCKTKNVLISSGADTQVFAWNFERWKKWKSTFLQVGGKKLESLSDTHIQFHQDQLHFLAVHKNFLGIYEADTLNCVKWAQGFLSGPISSATFSADCQIVYTSFQNGMIVIFDALELIPFCQISPNTYLHSFGSHFSYPLVIAAHPKKSAQFAIGLSSGEVCVIEPSNPTGQWDFDDSKVPDSLVE</sequence>
<dbReference type="Pfam" id="PF21889">
    <property type="entry name" value="TPR1-like_2nd"/>
    <property type="match status" value="1"/>
</dbReference>
<evidence type="ECO:0000256" key="3">
    <source>
        <dbReference type="PROSITE-ProRule" id="PRU00221"/>
    </source>
</evidence>
<dbReference type="InterPro" id="IPR001680">
    <property type="entry name" value="WD40_rpt"/>
</dbReference>
<dbReference type="InParanoid" id="A0A6P6G8F7"/>
<organism evidence="5 6">
    <name type="scientific">Ziziphus jujuba</name>
    <name type="common">Chinese jujube</name>
    <name type="synonym">Ziziphus sativa</name>
    <dbReference type="NCBI Taxonomy" id="326968"/>
    <lineage>
        <taxon>Eukaryota</taxon>
        <taxon>Viridiplantae</taxon>
        <taxon>Streptophyta</taxon>
        <taxon>Embryophyta</taxon>
        <taxon>Tracheophyta</taxon>
        <taxon>Spermatophyta</taxon>
        <taxon>Magnoliopsida</taxon>
        <taxon>eudicotyledons</taxon>
        <taxon>Gunneridae</taxon>
        <taxon>Pentapetalae</taxon>
        <taxon>rosids</taxon>
        <taxon>fabids</taxon>
        <taxon>Rosales</taxon>
        <taxon>Rhamnaceae</taxon>
        <taxon>Paliureae</taxon>
        <taxon>Ziziphus</taxon>
    </lineage>
</organism>
<keyword evidence="2" id="KW-0677">Repeat</keyword>
<dbReference type="InterPro" id="IPR019775">
    <property type="entry name" value="WD40_repeat_CS"/>
</dbReference>
<evidence type="ECO:0000313" key="5">
    <source>
        <dbReference type="Proteomes" id="UP001652623"/>
    </source>
</evidence>
<dbReference type="PROSITE" id="PS50897">
    <property type="entry name" value="CTLH"/>
    <property type="match status" value="1"/>
</dbReference>
<evidence type="ECO:0000259" key="4">
    <source>
        <dbReference type="PROSITE" id="PS50897"/>
    </source>
</evidence>
<dbReference type="Gene3D" id="2.130.10.10">
    <property type="entry name" value="YVTN repeat-like/Quinoprotein amine dehydrogenase"/>
    <property type="match status" value="4"/>
</dbReference>
<feature type="repeat" description="WD" evidence="3">
    <location>
        <begin position="300"/>
        <end position="343"/>
    </location>
</feature>
<dbReference type="PANTHER" id="PTHR44083:SF30">
    <property type="entry name" value="TOPLESS-LIKE PROTEIN"/>
    <property type="match status" value="1"/>
</dbReference>
<dbReference type="PROSITE" id="PS50082">
    <property type="entry name" value="WD_REPEATS_2"/>
    <property type="match status" value="3"/>
</dbReference>
<name>A0A6P6G8F7_ZIZJJ</name>
<dbReference type="InterPro" id="IPR027728">
    <property type="entry name" value="Topless_fam"/>
</dbReference>
<dbReference type="SMART" id="SM00320">
    <property type="entry name" value="WD40"/>
    <property type="match status" value="11"/>
</dbReference>
<dbReference type="PANTHER" id="PTHR44083">
    <property type="entry name" value="TOPLESS-RELATED PROTEIN 1-RELATED"/>
    <property type="match status" value="1"/>
</dbReference>
<proteinExistence type="predicted"/>
<evidence type="ECO:0000313" key="6">
    <source>
        <dbReference type="RefSeq" id="XP_024930346.2"/>
    </source>
</evidence>
<dbReference type="SUPFAM" id="SSF50978">
    <property type="entry name" value="WD40 repeat-like"/>
    <property type="match status" value="2"/>
</dbReference>
<protein>
    <submittedName>
        <fullName evidence="6">Topless-related protein 1 isoform X1</fullName>
    </submittedName>
</protein>
<dbReference type="RefSeq" id="XP_024930346.2">
    <property type="nucleotide sequence ID" value="XM_025074578.3"/>
</dbReference>
<dbReference type="KEGG" id="zju:107421148"/>
<dbReference type="PROSITE" id="PS00678">
    <property type="entry name" value="WD_REPEATS_1"/>
    <property type="match status" value="2"/>
</dbReference>
<reference evidence="6" key="1">
    <citation type="submission" date="2025-08" db="UniProtKB">
        <authorList>
            <consortium name="RefSeq"/>
        </authorList>
    </citation>
    <scope>IDENTIFICATION</scope>
    <source>
        <tissue evidence="6">Seedling</tissue>
    </source>
</reference>
<dbReference type="InterPro" id="IPR006594">
    <property type="entry name" value="LisH"/>
</dbReference>
<dbReference type="InterPro" id="IPR015943">
    <property type="entry name" value="WD40/YVTN_repeat-like_dom_sf"/>
</dbReference>
<evidence type="ECO:0000256" key="1">
    <source>
        <dbReference type="ARBA" id="ARBA00022574"/>
    </source>
</evidence>
<dbReference type="InterPro" id="IPR054080">
    <property type="entry name" value="TPR1-like_2nd"/>
</dbReference>
<gene>
    <name evidence="6" type="primary">LOC107421148</name>
</gene>
<dbReference type="PROSITE" id="PS50294">
    <property type="entry name" value="WD_REPEATS_REGION"/>
    <property type="match status" value="3"/>
</dbReference>
<feature type="domain" description="CTLH" evidence="4">
    <location>
        <begin position="35"/>
        <end position="93"/>
    </location>
</feature>
<dbReference type="AlphaFoldDB" id="A0A6P6G8F7"/>
<evidence type="ECO:0000256" key="2">
    <source>
        <dbReference type="ARBA" id="ARBA00022737"/>
    </source>
</evidence>
<dbReference type="Pfam" id="PF00400">
    <property type="entry name" value="WD40"/>
    <property type="match status" value="3"/>
</dbReference>
<feature type="repeat" description="WD" evidence="3">
    <location>
        <begin position="723"/>
        <end position="757"/>
    </location>
</feature>
<keyword evidence="1 3" id="KW-0853">WD repeat</keyword>
<dbReference type="GeneID" id="107421148"/>